<dbReference type="Proteomes" id="UP000218702">
    <property type="component" value="Chromosome"/>
</dbReference>
<dbReference type="InterPro" id="IPR005467">
    <property type="entry name" value="His_kinase_dom"/>
</dbReference>
<reference evidence="9 10" key="1">
    <citation type="submission" date="2017-06" db="EMBL/GenBank/DDBJ databases">
        <title>Genome sequencing of cyanobaciteial culture collection at National Institute for Environmental Studies (NIES).</title>
        <authorList>
            <person name="Hirose Y."/>
            <person name="Shimura Y."/>
            <person name="Fujisawa T."/>
            <person name="Nakamura Y."/>
            <person name="Kawachi M."/>
        </authorList>
    </citation>
    <scope>NUCLEOTIDE SEQUENCE [LARGE SCALE GENOMIC DNA]</scope>
    <source>
        <strain evidence="9 10">NIES-806</strain>
    </source>
</reference>
<evidence type="ECO:0000256" key="6">
    <source>
        <dbReference type="PROSITE-ProRule" id="PRU00169"/>
    </source>
</evidence>
<protein>
    <recommendedName>
        <fullName evidence="2">histidine kinase</fullName>
        <ecNumber evidence="2">2.7.13.3</ecNumber>
    </recommendedName>
</protein>
<dbReference type="SUPFAM" id="SSF52172">
    <property type="entry name" value="CheY-like"/>
    <property type="match status" value="1"/>
</dbReference>
<dbReference type="EC" id="2.7.13.3" evidence="2"/>
<dbReference type="FunFam" id="3.40.50.2300:FF:000444">
    <property type="entry name" value="Sensory transduction histidine kinase"/>
    <property type="match status" value="1"/>
</dbReference>
<evidence type="ECO:0000259" key="7">
    <source>
        <dbReference type="PROSITE" id="PS50109"/>
    </source>
</evidence>
<dbReference type="PROSITE" id="PS50110">
    <property type="entry name" value="RESPONSE_REGULATORY"/>
    <property type="match status" value="1"/>
</dbReference>
<keyword evidence="4" id="KW-0418">Kinase</keyword>
<accession>A0A1Z4V1V9</accession>
<dbReference type="PRINTS" id="PR00344">
    <property type="entry name" value="BCTRLSENSOR"/>
</dbReference>
<evidence type="ECO:0000313" key="10">
    <source>
        <dbReference type="Proteomes" id="UP000218702"/>
    </source>
</evidence>
<evidence type="ECO:0000256" key="5">
    <source>
        <dbReference type="ARBA" id="ARBA00023012"/>
    </source>
</evidence>
<dbReference type="SUPFAM" id="SSF47384">
    <property type="entry name" value="Homodimeric domain of signal transducing histidine kinase"/>
    <property type="match status" value="1"/>
</dbReference>
<dbReference type="PANTHER" id="PTHR43547">
    <property type="entry name" value="TWO-COMPONENT HISTIDINE KINASE"/>
    <property type="match status" value="1"/>
</dbReference>
<dbReference type="KEGG" id="dcm:NIES806_16270"/>
<dbReference type="Pfam" id="PF02518">
    <property type="entry name" value="HATPase_c"/>
    <property type="match status" value="1"/>
</dbReference>
<dbReference type="Gene3D" id="3.30.565.10">
    <property type="entry name" value="Histidine kinase-like ATPase, C-terminal domain"/>
    <property type="match status" value="1"/>
</dbReference>
<evidence type="ECO:0000256" key="1">
    <source>
        <dbReference type="ARBA" id="ARBA00000085"/>
    </source>
</evidence>
<feature type="modified residue" description="4-aspartylphosphate" evidence="6">
    <location>
        <position position="55"/>
    </location>
</feature>
<keyword evidence="4" id="KW-0808">Transferase</keyword>
<dbReference type="SMART" id="SM00387">
    <property type="entry name" value="HATPase_c"/>
    <property type="match status" value="1"/>
</dbReference>
<dbReference type="AlphaFoldDB" id="A0A1Z4V1V9"/>
<dbReference type="Gene3D" id="1.10.287.130">
    <property type="match status" value="1"/>
</dbReference>
<evidence type="ECO:0000259" key="8">
    <source>
        <dbReference type="PROSITE" id="PS50110"/>
    </source>
</evidence>
<keyword evidence="10" id="KW-1185">Reference proteome</keyword>
<comment type="catalytic activity">
    <reaction evidence="1">
        <text>ATP + protein L-histidine = ADP + protein N-phospho-L-histidine.</text>
        <dbReference type="EC" id="2.7.13.3"/>
    </reaction>
</comment>
<dbReference type="InterPro" id="IPR011006">
    <property type="entry name" value="CheY-like_superfamily"/>
</dbReference>
<dbReference type="Pfam" id="PF00072">
    <property type="entry name" value="Response_reg"/>
    <property type="match status" value="1"/>
</dbReference>
<dbReference type="InterPro" id="IPR001789">
    <property type="entry name" value="Sig_transdc_resp-reg_receiver"/>
</dbReference>
<dbReference type="SUPFAM" id="SSF55874">
    <property type="entry name" value="ATPase domain of HSP90 chaperone/DNA topoisomerase II/histidine kinase"/>
    <property type="match status" value="1"/>
</dbReference>
<keyword evidence="3 6" id="KW-0597">Phosphoprotein</keyword>
<dbReference type="EMBL" id="AP018316">
    <property type="protein sequence ID" value="BAZ85424.1"/>
    <property type="molecule type" value="Genomic_DNA"/>
</dbReference>
<dbReference type="PANTHER" id="PTHR43547:SF2">
    <property type="entry name" value="HYBRID SIGNAL TRANSDUCTION HISTIDINE KINASE C"/>
    <property type="match status" value="1"/>
</dbReference>
<dbReference type="CDD" id="cd00082">
    <property type="entry name" value="HisKA"/>
    <property type="match status" value="1"/>
</dbReference>
<feature type="domain" description="Response regulatory" evidence="8">
    <location>
        <begin position="6"/>
        <end position="122"/>
    </location>
</feature>
<keyword evidence="5" id="KW-0902">Two-component regulatory system</keyword>
<dbReference type="OrthoDB" id="418136at2"/>
<organism evidence="9 10">
    <name type="scientific">Dolichospermum compactum NIES-806</name>
    <dbReference type="NCBI Taxonomy" id="1973481"/>
    <lineage>
        <taxon>Bacteria</taxon>
        <taxon>Bacillati</taxon>
        <taxon>Cyanobacteriota</taxon>
        <taxon>Cyanophyceae</taxon>
        <taxon>Nostocales</taxon>
        <taxon>Aphanizomenonaceae</taxon>
        <taxon>Dolichospermum</taxon>
        <taxon>Dolichospermum compactum</taxon>
    </lineage>
</organism>
<dbReference type="SMART" id="SM00448">
    <property type="entry name" value="REC"/>
    <property type="match status" value="1"/>
</dbReference>
<dbReference type="InterPro" id="IPR036097">
    <property type="entry name" value="HisK_dim/P_sf"/>
</dbReference>
<evidence type="ECO:0000256" key="2">
    <source>
        <dbReference type="ARBA" id="ARBA00012438"/>
    </source>
</evidence>
<dbReference type="SMART" id="SM00388">
    <property type="entry name" value="HisKA"/>
    <property type="match status" value="1"/>
</dbReference>
<proteinExistence type="predicted"/>
<sequence length="356" mass="39975">MSMLPKILIIDDEPDNFDVIDTLLDNQGYELSYVNNAQQALNLLDYFQPDVILLDVMMPEMNGIEFCKKFKSNSHWKHIPIIMVTALSSKEDLSQCLLAGADDFISKPINGLELRSRTRSMLRMKQQYDALQETLYLREDLSNMIVHDLRNPLTAIIMSAEILRITEYSQERQERKTSQIITSAQKLQSMIDSLLIMAKLDSGKLILQRTDTDIFDLCSTAITDIELNITKKNLELITKLPAPGISVSLDANLIRRVIDNLLSNAIKFTPEKSQISFVADYTSSGKFIMQIADSGPGIKEELREVIFAKYEVGNLIRGAYQIGLGLAFCKMVVEAHGGNISVEGNDPTGAIFMVEI</sequence>
<dbReference type="GO" id="GO:0000155">
    <property type="term" value="F:phosphorelay sensor kinase activity"/>
    <property type="evidence" value="ECO:0007669"/>
    <property type="project" value="InterPro"/>
</dbReference>
<gene>
    <name evidence="9" type="ORF">NIES806_16270</name>
</gene>
<evidence type="ECO:0000313" key="9">
    <source>
        <dbReference type="EMBL" id="BAZ85424.1"/>
    </source>
</evidence>
<dbReference type="PROSITE" id="PS50109">
    <property type="entry name" value="HIS_KIN"/>
    <property type="match status" value="1"/>
</dbReference>
<evidence type="ECO:0000256" key="3">
    <source>
        <dbReference type="ARBA" id="ARBA00022553"/>
    </source>
</evidence>
<dbReference type="InterPro" id="IPR003594">
    <property type="entry name" value="HATPase_dom"/>
</dbReference>
<evidence type="ECO:0000256" key="4">
    <source>
        <dbReference type="ARBA" id="ARBA00022777"/>
    </source>
</evidence>
<dbReference type="Pfam" id="PF00512">
    <property type="entry name" value="HisKA"/>
    <property type="match status" value="1"/>
</dbReference>
<dbReference type="InterPro" id="IPR003661">
    <property type="entry name" value="HisK_dim/P_dom"/>
</dbReference>
<dbReference type="InterPro" id="IPR036890">
    <property type="entry name" value="HATPase_C_sf"/>
</dbReference>
<dbReference type="CDD" id="cd00075">
    <property type="entry name" value="HATPase"/>
    <property type="match status" value="1"/>
</dbReference>
<name>A0A1Z4V1V9_9CYAN</name>
<dbReference type="Gene3D" id="3.40.50.2300">
    <property type="match status" value="1"/>
</dbReference>
<feature type="domain" description="Histidine kinase" evidence="7">
    <location>
        <begin position="144"/>
        <end position="356"/>
    </location>
</feature>
<dbReference type="InterPro" id="IPR004358">
    <property type="entry name" value="Sig_transdc_His_kin-like_C"/>
</dbReference>